<feature type="transmembrane region" description="Helical" evidence="1">
    <location>
        <begin position="116"/>
        <end position="136"/>
    </location>
</feature>
<accession>A0ABV0J6T3</accession>
<keyword evidence="1" id="KW-0472">Membrane</keyword>
<keyword evidence="3" id="KW-1185">Reference proteome</keyword>
<dbReference type="Proteomes" id="UP001464891">
    <property type="component" value="Unassembled WGS sequence"/>
</dbReference>
<dbReference type="EMBL" id="JAMPKM010000003">
    <property type="protein sequence ID" value="MEP0816756.1"/>
    <property type="molecule type" value="Genomic_DNA"/>
</dbReference>
<keyword evidence="1" id="KW-1133">Transmembrane helix</keyword>
<organism evidence="2 3">
    <name type="scientific">Trichocoleus desertorum GB2-A4</name>
    <dbReference type="NCBI Taxonomy" id="2933944"/>
    <lineage>
        <taxon>Bacteria</taxon>
        <taxon>Bacillati</taxon>
        <taxon>Cyanobacteriota</taxon>
        <taxon>Cyanophyceae</taxon>
        <taxon>Leptolyngbyales</taxon>
        <taxon>Trichocoleusaceae</taxon>
        <taxon>Trichocoleus</taxon>
    </lineage>
</organism>
<feature type="transmembrane region" description="Helical" evidence="1">
    <location>
        <begin position="21"/>
        <end position="43"/>
    </location>
</feature>
<proteinExistence type="predicted"/>
<sequence>MDYLILTSILKKQVYIGQSRISVAALIPVALTVAAATGLNMVYAKRYKNLLAYFENFHPGIYERIRRKPDVGPFYSTGYNYVKPLAELTKQPEIQNDLKAKKMLANFLKFDQRTTWIGIAIGISGLLMFSVISIMASY</sequence>
<evidence type="ECO:0000256" key="1">
    <source>
        <dbReference type="SAM" id="Phobius"/>
    </source>
</evidence>
<name>A0ABV0J6T3_9CYAN</name>
<comment type="caution">
    <text evidence="2">The sequence shown here is derived from an EMBL/GenBank/DDBJ whole genome shotgun (WGS) entry which is preliminary data.</text>
</comment>
<keyword evidence="1" id="KW-0812">Transmembrane</keyword>
<reference evidence="2 3" key="1">
    <citation type="submission" date="2022-04" db="EMBL/GenBank/DDBJ databases">
        <title>Positive selection, recombination, and allopatry shape intraspecific diversity of widespread and dominant cyanobacteria.</title>
        <authorList>
            <person name="Wei J."/>
            <person name="Shu W."/>
            <person name="Hu C."/>
        </authorList>
    </citation>
    <scope>NUCLEOTIDE SEQUENCE [LARGE SCALE GENOMIC DNA]</scope>
    <source>
        <strain evidence="2 3">GB2-A4</strain>
    </source>
</reference>
<evidence type="ECO:0000313" key="3">
    <source>
        <dbReference type="Proteomes" id="UP001464891"/>
    </source>
</evidence>
<protein>
    <submittedName>
        <fullName evidence="2">Uncharacterized protein</fullName>
    </submittedName>
</protein>
<gene>
    <name evidence="2" type="ORF">NC998_06580</name>
</gene>
<dbReference type="RefSeq" id="WP_190438762.1">
    <property type="nucleotide sequence ID" value="NZ_JAMPKM010000003.1"/>
</dbReference>
<evidence type="ECO:0000313" key="2">
    <source>
        <dbReference type="EMBL" id="MEP0816756.1"/>
    </source>
</evidence>